<dbReference type="RefSeq" id="WP_207978403.1">
    <property type="nucleotide sequence ID" value="NZ_CP068391.1"/>
</dbReference>
<gene>
    <name evidence="1" type="ORF">JKX24_19865</name>
</gene>
<evidence type="ECO:0000313" key="2">
    <source>
        <dbReference type="Proteomes" id="UP000596176"/>
    </source>
</evidence>
<organism evidence="1 2">
    <name type="scientific">Serratia proteamaculans</name>
    <dbReference type="NCBI Taxonomy" id="28151"/>
    <lineage>
        <taxon>Bacteria</taxon>
        <taxon>Pseudomonadati</taxon>
        <taxon>Pseudomonadota</taxon>
        <taxon>Gammaproteobacteria</taxon>
        <taxon>Enterobacterales</taxon>
        <taxon>Yersiniaceae</taxon>
        <taxon>Serratia</taxon>
    </lineage>
</organism>
<sequence>MNIITFDFDTGSLFVNKHLLTISSYDSFISSELFVKTREIEKSGAYYFNLPNVEWMGELFFMEIRPSIGHFSPCIFLISRTGGFFNSLSSWEKRADLSGLKNEEERMINWVRSNKENGDERVITQPPYGVQWVYTWGDIAVQSNAQTFDCGIYITWS</sequence>
<dbReference type="Proteomes" id="UP000596176">
    <property type="component" value="Chromosome"/>
</dbReference>
<name>A0A7U0N4I4_SERPR</name>
<proteinExistence type="predicted"/>
<dbReference type="AlphaFoldDB" id="A0A7U0N4I4"/>
<reference evidence="1 2" key="1">
    <citation type="submission" date="2021-01" db="EMBL/GenBank/DDBJ databases">
        <title>Chromosome sequence of Serratia proteamaculans strain 94 rif-r, isolated from spoiled beef.</title>
        <authorList>
            <person name="Zaytseva Y.V."/>
            <person name="Iablokov S.N."/>
            <person name="Klyukina A."/>
        </authorList>
    </citation>
    <scope>NUCLEOTIDE SEQUENCE [LARGE SCALE GENOMIC DNA]</scope>
    <source>
        <strain evidence="1 2">94 rif-r</strain>
    </source>
</reference>
<protein>
    <submittedName>
        <fullName evidence="1">Uncharacterized protein</fullName>
    </submittedName>
</protein>
<dbReference type="EMBL" id="CP068391">
    <property type="protein sequence ID" value="QQX52416.1"/>
    <property type="molecule type" value="Genomic_DNA"/>
</dbReference>
<evidence type="ECO:0000313" key="1">
    <source>
        <dbReference type="EMBL" id="QQX52416.1"/>
    </source>
</evidence>
<accession>A0A7U0N4I4</accession>